<sequence>MEKSEAVCGQEALDLLNCVTTSSFDQEKCLKLLMSLRKCVLDKKVKKFSLTEQNPAKSQDTDTKQG</sequence>
<organism evidence="1 2">
    <name type="scientific">Mikania micrantha</name>
    <name type="common">bitter vine</name>
    <dbReference type="NCBI Taxonomy" id="192012"/>
    <lineage>
        <taxon>Eukaryota</taxon>
        <taxon>Viridiplantae</taxon>
        <taxon>Streptophyta</taxon>
        <taxon>Embryophyta</taxon>
        <taxon>Tracheophyta</taxon>
        <taxon>Spermatophyta</taxon>
        <taxon>Magnoliopsida</taxon>
        <taxon>eudicotyledons</taxon>
        <taxon>Gunneridae</taxon>
        <taxon>Pentapetalae</taxon>
        <taxon>asterids</taxon>
        <taxon>campanulids</taxon>
        <taxon>Asterales</taxon>
        <taxon>Asteraceae</taxon>
        <taxon>Asteroideae</taxon>
        <taxon>Heliantheae alliance</taxon>
        <taxon>Eupatorieae</taxon>
        <taxon>Mikania</taxon>
    </lineage>
</organism>
<keyword evidence="2" id="KW-1185">Reference proteome</keyword>
<dbReference type="Gene3D" id="1.10.287.1130">
    <property type="entry name" value="CytochromE C oxidase copper chaperone"/>
    <property type="match status" value="1"/>
</dbReference>
<accession>A0A5N6N640</accession>
<gene>
    <name evidence="1" type="ORF">E3N88_24929</name>
</gene>
<evidence type="ECO:0000313" key="2">
    <source>
        <dbReference type="Proteomes" id="UP000326396"/>
    </source>
</evidence>
<name>A0A5N6N640_9ASTR</name>
<dbReference type="OrthoDB" id="13601at2759"/>
<protein>
    <submittedName>
        <fullName evidence="1">Uncharacterized protein</fullName>
    </submittedName>
</protein>
<evidence type="ECO:0000313" key="1">
    <source>
        <dbReference type="EMBL" id="KAD4384761.1"/>
    </source>
</evidence>
<reference evidence="1 2" key="1">
    <citation type="submission" date="2019-05" db="EMBL/GenBank/DDBJ databases">
        <title>Mikania micrantha, genome provides insights into the molecular mechanism of rapid growth.</title>
        <authorList>
            <person name="Liu B."/>
        </authorList>
    </citation>
    <scope>NUCLEOTIDE SEQUENCE [LARGE SCALE GENOMIC DNA]</scope>
    <source>
        <strain evidence="1">NLD-2019</strain>
        <tissue evidence="1">Leaf</tissue>
    </source>
</reference>
<dbReference type="PANTHER" id="PTHR37750">
    <property type="entry name" value="COX19-LIKE CHCH FAMILY PROTEIN"/>
    <property type="match status" value="1"/>
</dbReference>
<dbReference type="InterPro" id="IPR009069">
    <property type="entry name" value="Cys_alpha_HP_mot_SF"/>
</dbReference>
<dbReference type="Proteomes" id="UP000326396">
    <property type="component" value="Linkage Group LG3"/>
</dbReference>
<dbReference type="EMBL" id="SZYD01000013">
    <property type="protein sequence ID" value="KAD4384761.1"/>
    <property type="molecule type" value="Genomic_DNA"/>
</dbReference>
<dbReference type="PANTHER" id="PTHR37750:SF1">
    <property type="entry name" value="COX19-LIKE CHCH FAMILY PROTEIN"/>
    <property type="match status" value="1"/>
</dbReference>
<dbReference type="PROSITE" id="PS51808">
    <property type="entry name" value="CHCH"/>
    <property type="match status" value="1"/>
</dbReference>
<comment type="caution">
    <text evidence="1">The sequence shown here is derived from an EMBL/GenBank/DDBJ whole genome shotgun (WGS) entry which is preliminary data.</text>
</comment>
<proteinExistence type="predicted"/>
<dbReference type="AlphaFoldDB" id="A0A5N6N640"/>
<dbReference type="SUPFAM" id="SSF47072">
    <property type="entry name" value="Cysteine alpha-hairpin motif"/>
    <property type="match status" value="1"/>
</dbReference>